<dbReference type="RefSeq" id="WP_135088477.1">
    <property type="nucleotide sequence ID" value="NZ_SPDV01000033.1"/>
</dbReference>
<evidence type="ECO:0000256" key="1">
    <source>
        <dbReference type="ARBA" id="ARBA00023002"/>
    </source>
</evidence>
<dbReference type="PANTHER" id="PTHR40279">
    <property type="entry name" value="PQQC-LIKE PROTEIN"/>
    <property type="match status" value="1"/>
</dbReference>
<accession>A0A4Y8ZSB0</accession>
<dbReference type="EMBL" id="SPDV01000033">
    <property type="protein sequence ID" value="TFI57306.1"/>
    <property type="molecule type" value="Genomic_DNA"/>
</dbReference>
<comment type="caution">
    <text evidence="2">The sequence shown here is derived from an EMBL/GenBank/DDBJ whole genome shotgun (WGS) entry which is preliminary data.</text>
</comment>
<dbReference type="Gene3D" id="1.20.910.10">
    <property type="entry name" value="Heme oxygenase-like"/>
    <property type="match status" value="1"/>
</dbReference>
<gene>
    <name evidence="2" type="ORF">E2493_15675</name>
</gene>
<dbReference type="SMART" id="SM01236">
    <property type="entry name" value="Haem_oxygenase_2"/>
    <property type="match status" value="1"/>
</dbReference>
<keyword evidence="1" id="KW-0560">Oxidoreductase</keyword>
<dbReference type="GO" id="GO:0016491">
    <property type="term" value="F:oxidoreductase activity"/>
    <property type="evidence" value="ECO:0007669"/>
    <property type="project" value="UniProtKB-KW"/>
</dbReference>
<evidence type="ECO:0000313" key="3">
    <source>
        <dbReference type="Proteomes" id="UP000298213"/>
    </source>
</evidence>
<dbReference type="Pfam" id="PF14518">
    <property type="entry name" value="Haem_oxygenas_2"/>
    <property type="match status" value="1"/>
</dbReference>
<dbReference type="SUPFAM" id="SSF48613">
    <property type="entry name" value="Heme oxygenase-like"/>
    <property type="match status" value="1"/>
</dbReference>
<organism evidence="2 3">
    <name type="scientific">Sphingomonas parva</name>
    <dbReference type="NCBI Taxonomy" id="2555898"/>
    <lineage>
        <taxon>Bacteria</taxon>
        <taxon>Pseudomonadati</taxon>
        <taxon>Pseudomonadota</taxon>
        <taxon>Alphaproteobacteria</taxon>
        <taxon>Sphingomonadales</taxon>
        <taxon>Sphingomonadaceae</taxon>
        <taxon>Sphingomonas</taxon>
    </lineage>
</organism>
<protein>
    <submittedName>
        <fullName evidence="2">Iron-containing redox enzyme family protein</fullName>
    </submittedName>
</protein>
<evidence type="ECO:0000313" key="2">
    <source>
        <dbReference type="EMBL" id="TFI57306.1"/>
    </source>
</evidence>
<reference evidence="2 3" key="1">
    <citation type="submission" date="2019-03" db="EMBL/GenBank/DDBJ databases">
        <title>Genome sequence of Sphingomonas sp. 17J27-24.</title>
        <authorList>
            <person name="Kim M."/>
            <person name="Maeng S."/>
            <person name="Sathiyaraj S."/>
        </authorList>
    </citation>
    <scope>NUCLEOTIDE SEQUENCE [LARGE SCALE GENOMIC DNA]</scope>
    <source>
        <strain evidence="2 3">17J27-24</strain>
    </source>
</reference>
<dbReference type="PANTHER" id="PTHR40279:SF3">
    <property type="entry name" value="4-AMINOBENZOATE SYNTHASE"/>
    <property type="match status" value="1"/>
</dbReference>
<keyword evidence="3" id="KW-1185">Reference proteome</keyword>
<dbReference type="OrthoDB" id="277294at2"/>
<dbReference type="InterPro" id="IPR016084">
    <property type="entry name" value="Haem_Oase-like_multi-hlx"/>
</dbReference>
<dbReference type="Proteomes" id="UP000298213">
    <property type="component" value="Unassembled WGS sequence"/>
</dbReference>
<name>A0A4Y8ZSB0_9SPHN</name>
<proteinExistence type="predicted"/>
<dbReference type="InterPro" id="IPR039068">
    <property type="entry name" value="PqqC-like"/>
</dbReference>
<sequence length="312" mass="34314">MASLFKWSRAADRPALPFTAEQQRRLATWNRERLAPQFPPADPDAALVRESEMRAVEIAFLEALRAEISAEAAAAPTDVEGFIAWFEGLIETGPGQGDPLFPWIAAEASLDQMHWFLEQEAAGEAGFDDLVAYTQVKMPQQAKLELARNYWDEMGRGNPKGMHGPMLGHLIEALDLAPTIEDTVAESLALANAMTAMATNRAYAWHSVGALGAIELTAPGRSAATAMGLRRLGQPPEVRRYFDLHATLDVKHSEAWNREALRPLVAEDPARATAMAEGALIRLKAGARCFARYRSELWSVRESRPTEAMVHA</sequence>
<dbReference type="AlphaFoldDB" id="A0A4Y8ZSB0"/>